<dbReference type="EMBL" id="OX597831">
    <property type="protein sequence ID" value="CAI9735841.1"/>
    <property type="molecule type" value="Genomic_DNA"/>
</dbReference>
<evidence type="ECO:0000313" key="2">
    <source>
        <dbReference type="Proteomes" id="UP001162480"/>
    </source>
</evidence>
<accession>A0AA36BJZ6</accession>
<proteinExistence type="predicted"/>
<dbReference type="AlphaFoldDB" id="A0AA36BJZ6"/>
<organism evidence="1 2">
    <name type="scientific">Octopus vulgaris</name>
    <name type="common">Common octopus</name>
    <dbReference type="NCBI Taxonomy" id="6645"/>
    <lineage>
        <taxon>Eukaryota</taxon>
        <taxon>Metazoa</taxon>
        <taxon>Spiralia</taxon>
        <taxon>Lophotrochozoa</taxon>
        <taxon>Mollusca</taxon>
        <taxon>Cephalopoda</taxon>
        <taxon>Coleoidea</taxon>
        <taxon>Octopodiformes</taxon>
        <taxon>Octopoda</taxon>
        <taxon>Incirrata</taxon>
        <taxon>Octopodidae</taxon>
        <taxon>Octopus</taxon>
    </lineage>
</organism>
<gene>
    <name evidence="1" type="ORF">OCTVUL_1B004732</name>
</gene>
<name>A0AA36BJZ6_OCTVU</name>
<protein>
    <submittedName>
        <fullName evidence="1">Uncharacterized protein</fullName>
    </submittedName>
</protein>
<sequence>MKFKEEPTFAGPEGDAKSQFCEKAAEKHCKYALIRYPVKEPDEKYCRRLELYEICITHVDPVCRRAMRKELTKKCSGDAKSQFYEKAAEKHCKYALIRYPVKEPDEKYCRRLWLFETCFINVDNPCKGIIHKTRKDYCPRATASTVCMTVAEKQCKYALLTYPVKTPDIHFCRRLELYEICITHVDPVCRRAMRKELTKKCSGDAKSQFCEKAAETYCKYVLIRYPVNVPDEKYCRRLWLFEACFIYVDSPCKGIIHKTRKDYCPQDLPEPNSAPCIVTLNSILLAIPVWSIF</sequence>
<reference evidence="1" key="1">
    <citation type="submission" date="2023-08" db="EMBL/GenBank/DDBJ databases">
        <authorList>
            <person name="Alioto T."/>
            <person name="Alioto T."/>
            <person name="Gomez Garrido J."/>
        </authorList>
    </citation>
    <scope>NUCLEOTIDE SEQUENCE</scope>
</reference>
<keyword evidence="2" id="KW-1185">Reference proteome</keyword>
<dbReference type="Proteomes" id="UP001162480">
    <property type="component" value="Chromosome 18"/>
</dbReference>
<evidence type="ECO:0000313" key="1">
    <source>
        <dbReference type="EMBL" id="CAI9735841.1"/>
    </source>
</evidence>